<feature type="transmembrane region" description="Helical" evidence="5">
    <location>
        <begin position="385"/>
        <end position="406"/>
    </location>
</feature>
<keyword evidence="4 5" id="KW-0472">Membrane</keyword>
<feature type="transmembrane region" description="Helical" evidence="5">
    <location>
        <begin position="154"/>
        <end position="175"/>
    </location>
</feature>
<comment type="subcellular location">
    <subcellularLocation>
        <location evidence="1">Membrane</location>
        <topology evidence="1">Multi-pass membrane protein</topology>
    </subcellularLocation>
</comment>
<dbReference type="GO" id="GO:0015175">
    <property type="term" value="F:neutral L-amino acid transmembrane transporter activity"/>
    <property type="evidence" value="ECO:0007669"/>
    <property type="project" value="TreeGrafter"/>
</dbReference>
<proteinExistence type="predicted"/>
<dbReference type="GO" id="GO:0016020">
    <property type="term" value="C:membrane"/>
    <property type="evidence" value="ECO:0007669"/>
    <property type="project" value="UniProtKB-SubCell"/>
</dbReference>
<feature type="transmembrane region" description="Helical" evidence="5">
    <location>
        <begin position="322"/>
        <end position="346"/>
    </location>
</feature>
<dbReference type="Pfam" id="PF13520">
    <property type="entry name" value="AA_permease_2"/>
    <property type="match status" value="1"/>
</dbReference>
<feature type="transmembrane region" description="Helical" evidence="5">
    <location>
        <begin position="195"/>
        <end position="213"/>
    </location>
</feature>
<reference evidence="6 7" key="1">
    <citation type="journal article" date="2019" name="Mol. Ecol. Resour.">
        <title>Chromosome-level genome assembly of Triplophysa tibetana, a fish adapted to the harsh high-altitude environment of the Tibetan Plateau.</title>
        <authorList>
            <person name="Yang X."/>
            <person name="Liu H."/>
            <person name="Ma Z."/>
            <person name="Zou Y."/>
            <person name="Zou M."/>
            <person name="Mao Y."/>
            <person name="Li X."/>
            <person name="Wang H."/>
            <person name="Chen T."/>
            <person name="Wang W."/>
            <person name="Yang R."/>
        </authorList>
    </citation>
    <scope>NUCLEOTIDE SEQUENCE [LARGE SCALE GENOMIC DNA]</scope>
    <source>
        <strain evidence="6">TTIB1903HZAU</strain>
        <tissue evidence="6">Muscle</tissue>
    </source>
</reference>
<dbReference type="Gene3D" id="1.20.1740.10">
    <property type="entry name" value="Amino acid/polyamine transporter I"/>
    <property type="match status" value="1"/>
</dbReference>
<accession>A0A5A9PT10</accession>
<evidence type="ECO:0000256" key="2">
    <source>
        <dbReference type="ARBA" id="ARBA00022692"/>
    </source>
</evidence>
<feature type="transmembrane region" description="Helical" evidence="5">
    <location>
        <begin position="352"/>
        <end position="373"/>
    </location>
</feature>
<feature type="transmembrane region" description="Helical" evidence="5">
    <location>
        <begin position="73"/>
        <end position="94"/>
    </location>
</feature>
<feature type="transmembrane region" description="Helical" evidence="5">
    <location>
        <begin position="412"/>
        <end position="434"/>
    </location>
</feature>
<keyword evidence="2 5" id="KW-0812">Transmembrane</keyword>
<dbReference type="GO" id="GO:0042941">
    <property type="term" value="P:D-alanine transmembrane transport"/>
    <property type="evidence" value="ECO:0007669"/>
    <property type="project" value="TreeGrafter"/>
</dbReference>
<evidence type="ECO:0000313" key="6">
    <source>
        <dbReference type="EMBL" id="KAA0724171.1"/>
    </source>
</evidence>
<dbReference type="FunFam" id="1.20.1740.10:FF:000095">
    <property type="entry name" value="B(0,+)-type amino acid transporter 1-like"/>
    <property type="match status" value="1"/>
</dbReference>
<dbReference type="GO" id="GO:0015179">
    <property type="term" value="F:L-amino acid transmembrane transporter activity"/>
    <property type="evidence" value="ECO:0007669"/>
    <property type="project" value="TreeGrafter"/>
</dbReference>
<comment type="caution">
    <text evidence="6">The sequence shown here is derived from an EMBL/GenBank/DDBJ whole genome shotgun (WGS) entry which is preliminary data.</text>
</comment>
<evidence type="ECO:0000256" key="4">
    <source>
        <dbReference type="ARBA" id="ARBA00023136"/>
    </source>
</evidence>
<feature type="transmembrane region" description="Helical" evidence="5">
    <location>
        <begin position="234"/>
        <end position="255"/>
    </location>
</feature>
<name>A0A5A9PT10_9TELE</name>
<evidence type="ECO:0000256" key="3">
    <source>
        <dbReference type="ARBA" id="ARBA00022989"/>
    </source>
</evidence>
<dbReference type="PIRSF" id="PIRSF006060">
    <property type="entry name" value="AA_transporter"/>
    <property type="match status" value="1"/>
</dbReference>
<gene>
    <name evidence="6" type="ORF">E1301_Tti023422</name>
</gene>
<organism evidence="6 7">
    <name type="scientific">Triplophysa tibetana</name>
    <dbReference type="NCBI Taxonomy" id="1572043"/>
    <lineage>
        <taxon>Eukaryota</taxon>
        <taxon>Metazoa</taxon>
        <taxon>Chordata</taxon>
        <taxon>Craniata</taxon>
        <taxon>Vertebrata</taxon>
        <taxon>Euteleostomi</taxon>
        <taxon>Actinopterygii</taxon>
        <taxon>Neopterygii</taxon>
        <taxon>Teleostei</taxon>
        <taxon>Ostariophysi</taxon>
        <taxon>Cypriniformes</taxon>
        <taxon>Nemacheilidae</taxon>
        <taxon>Triplophysa</taxon>
    </lineage>
</organism>
<feature type="transmembrane region" description="Helical" evidence="5">
    <location>
        <begin position="275"/>
        <end position="301"/>
    </location>
</feature>
<dbReference type="PANTHER" id="PTHR11785:SF73">
    <property type="entry name" value="ASC-TYPE AMINO ACID TRANSPORTER 1"/>
    <property type="match status" value="1"/>
</dbReference>
<keyword evidence="7" id="KW-1185">Reference proteome</keyword>
<dbReference type="InterPro" id="IPR002293">
    <property type="entry name" value="AA/rel_permease1"/>
</dbReference>
<dbReference type="EMBL" id="SOYY01000002">
    <property type="protein sequence ID" value="KAA0724171.1"/>
    <property type="molecule type" value="Genomic_DNA"/>
</dbReference>
<evidence type="ECO:0000313" key="7">
    <source>
        <dbReference type="Proteomes" id="UP000324632"/>
    </source>
</evidence>
<dbReference type="InterPro" id="IPR050598">
    <property type="entry name" value="AminoAcid_Transporter"/>
</dbReference>
<dbReference type="AlphaFoldDB" id="A0A5A9PT10"/>
<feature type="transmembrane region" description="Helical" evidence="5">
    <location>
        <begin position="106"/>
        <end position="125"/>
    </location>
</feature>
<feature type="transmembrane region" description="Helical" evidence="5">
    <location>
        <begin position="34"/>
        <end position="61"/>
    </location>
</feature>
<sequence>MLGGGIAALGSLCYAELGVTIPKSGGDYSYVTEIFVVVLWVLIMYPTTLAVIALTFSNYVLQPVFPHCVPPYMATRMLSAICISVVVVQITNTYTPSPIFHFRQRSARLMSVLCTLLLIGYKVVWYSARLCLNNLFLTWVNCYSVRLATRIQDVFTVGKLLALGLIITVGLMQIYGGNYESLTPQVAFRFDKPPSIGQIALAFLHASFAFSGWNFLNYVTEELVDPRRNLPRAIYISIPLVTIVYTLTNIAYFSSMSPDELLSSNAVAVTFGEKLLGMFSTLMPISVALSTFGGINGYLFTSSRLCFSGAREGHLPSLLAMIHFKHCTPIPALLVCCTATIVILCIGETHNLINYVSFINYLSYGVTIAALLYYRWKKPNLYRPIKVSVLVPLCYLLFWALLLGFSLHSEPLVCGVGLVIMLTGIPVYFLGVYWRDKPKCIYEFIG</sequence>
<keyword evidence="3 5" id="KW-1133">Transmembrane helix</keyword>
<dbReference type="GO" id="GO:0042942">
    <property type="term" value="P:D-serine transmembrane transport"/>
    <property type="evidence" value="ECO:0007669"/>
    <property type="project" value="TreeGrafter"/>
</dbReference>
<protein>
    <submittedName>
        <fullName evidence="6">Asc-type amino acid transporter 1</fullName>
    </submittedName>
</protein>
<dbReference type="Proteomes" id="UP000324632">
    <property type="component" value="Chromosome 2"/>
</dbReference>
<evidence type="ECO:0000256" key="5">
    <source>
        <dbReference type="SAM" id="Phobius"/>
    </source>
</evidence>
<dbReference type="PANTHER" id="PTHR11785">
    <property type="entry name" value="AMINO ACID TRANSPORTER"/>
    <property type="match status" value="1"/>
</dbReference>
<evidence type="ECO:0000256" key="1">
    <source>
        <dbReference type="ARBA" id="ARBA00004141"/>
    </source>
</evidence>